<evidence type="ECO:0000313" key="2">
    <source>
        <dbReference type="EMBL" id="CAF1143964.1"/>
    </source>
</evidence>
<dbReference type="Proteomes" id="UP000677228">
    <property type="component" value="Unassembled WGS sequence"/>
</dbReference>
<dbReference type="EMBL" id="CAJOBA010027941">
    <property type="protein sequence ID" value="CAF3943389.1"/>
    <property type="molecule type" value="Genomic_DNA"/>
</dbReference>
<gene>
    <name evidence="2" type="ORF">OVA965_LOCUS21266</name>
    <name evidence="3" type="ORF">TMI583_LOCUS21874</name>
</gene>
<proteinExistence type="predicted"/>
<dbReference type="Gene3D" id="1.10.510.10">
    <property type="entry name" value="Transferase(Phosphotransferase) domain 1"/>
    <property type="match status" value="2"/>
</dbReference>
<dbReference type="InterPro" id="IPR050235">
    <property type="entry name" value="CK1_Ser-Thr_kinase"/>
</dbReference>
<dbReference type="InterPro" id="IPR011009">
    <property type="entry name" value="Kinase-like_dom_sf"/>
</dbReference>
<dbReference type="SUPFAM" id="SSF56112">
    <property type="entry name" value="Protein kinase-like (PK-like)"/>
    <property type="match status" value="1"/>
</dbReference>
<dbReference type="EMBL" id="CAJNOK010011608">
    <property type="protein sequence ID" value="CAF1143964.1"/>
    <property type="molecule type" value="Genomic_DNA"/>
</dbReference>
<name>A0A8S2MI77_9BILA</name>
<feature type="non-terminal residue" evidence="3">
    <location>
        <position position="1"/>
    </location>
</feature>
<evidence type="ECO:0000313" key="4">
    <source>
        <dbReference type="Proteomes" id="UP000682733"/>
    </source>
</evidence>
<dbReference type="PANTHER" id="PTHR11909">
    <property type="entry name" value="CASEIN KINASE-RELATED"/>
    <property type="match status" value="1"/>
</dbReference>
<evidence type="ECO:0000256" key="1">
    <source>
        <dbReference type="SAM" id="MobiDB-lite"/>
    </source>
</evidence>
<protein>
    <submittedName>
        <fullName evidence="3">Uncharacterized protein</fullName>
    </submittedName>
</protein>
<organism evidence="3 4">
    <name type="scientific">Didymodactylos carnosus</name>
    <dbReference type="NCBI Taxonomy" id="1234261"/>
    <lineage>
        <taxon>Eukaryota</taxon>
        <taxon>Metazoa</taxon>
        <taxon>Spiralia</taxon>
        <taxon>Gnathifera</taxon>
        <taxon>Rotifera</taxon>
        <taxon>Eurotatoria</taxon>
        <taxon>Bdelloidea</taxon>
        <taxon>Philodinida</taxon>
        <taxon>Philodinidae</taxon>
        <taxon>Didymodactylos</taxon>
    </lineage>
</organism>
<reference evidence="3" key="1">
    <citation type="submission" date="2021-02" db="EMBL/GenBank/DDBJ databases">
        <authorList>
            <person name="Nowell W R."/>
        </authorList>
    </citation>
    <scope>NUCLEOTIDE SEQUENCE</scope>
</reference>
<accession>A0A8S2MI77</accession>
<dbReference type="AlphaFoldDB" id="A0A8S2MI77"/>
<evidence type="ECO:0000313" key="3">
    <source>
        <dbReference type="EMBL" id="CAF3943389.1"/>
    </source>
</evidence>
<feature type="region of interest" description="Disordered" evidence="1">
    <location>
        <begin position="485"/>
        <end position="504"/>
    </location>
</feature>
<comment type="caution">
    <text evidence="3">The sequence shown here is derived from an EMBL/GenBank/DDBJ whole genome shotgun (WGS) entry which is preliminary data.</text>
</comment>
<dbReference type="Proteomes" id="UP000682733">
    <property type="component" value="Unassembled WGS sequence"/>
</dbReference>
<sequence length="504" mass="58782">TQIFLLANEYKVYAALNGVPLILLRKYSTDNRQISMSIDVTSPERTRHSTLIPFGNQQSVEEHDPDILGLPCLLYYKTSRKFRAMVFDYVGPNLQVVFDHYKREENGFSLKTVCLIGIELITRSINAQIGRPLSYRDDLESLGYMLIYFTGLQLPWEVDDNIRHQRSTLGDSNDTSEQACRAMRIAKLKYKMMKNIDDLCSELPDNFKIYFQKIFKLSHNQRPNYMYLRQLFSDTITEELNEDVDWSYDWLSEYQKVSTGNKRTEMSSAVSTIVRTLLNPLRRTKRENLYITCYTNLHNNYDENSFVFKSSQHVDKSSQNQDSFKDVDWHQILLARLKHAAENTDKNSDYTEDRTILQNQYQRNFCNVLSGQNQTLKNMNRSEQFFSSSYSSMKKFKPALLCQTDTSKDECDTFDNSSADNGFPNHCMDLFNEKTATTAIKKEYRYAKNSLCRSKVDMTTLKRRVRKETNISTTTLSNVLPEVSSYEVDNHPPPYTNNNELEIE</sequence>